<dbReference type="GO" id="GO:0015344">
    <property type="term" value="F:siderophore uptake transmembrane transporter activity"/>
    <property type="evidence" value="ECO:0007669"/>
    <property type="project" value="TreeGrafter"/>
</dbReference>
<dbReference type="NCBIfam" id="TIGR04056">
    <property type="entry name" value="OMP_RagA_SusC"/>
    <property type="match status" value="1"/>
</dbReference>
<dbReference type="InterPro" id="IPR037066">
    <property type="entry name" value="Plug_dom_sf"/>
</dbReference>
<evidence type="ECO:0000256" key="6">
    <source>
        <dbReference type="ARBA" id="ARBA00023136"/>
    </source>
</evidence>
<organism evidence="11 12">
    <name type="scientific">Bacteroides reticulotermitis</name>
    <dbReference type="NCBI Taxonomy" id="1133319"/>
    <lineage>
        <taxon>Bacteria</taxon>
        <taxon>Pseudomonadati</taxon>
        <taxon>Bacteroidota</taxon>
        <taxon>Bacteroidia</taxon>
        <taxon>Bacteroidales</taxon>
        <taxon>Bacteroidaceae</taxon>
        <taxon>Bacteroides</taxon>
    </lineage>
</organism>
<dbReference type="SUPFAM" id="SSF49464">
    <property type="entry name" value="Carboxypeptidase regulatory domain-like"/>
    <property type="match status" value="1"/>
</dbReference>
<dbReference type="InterPro" id="IPR036942">
    <property type="entry name" value="Beta-barrel_TonB_sf"/>
</dbReference>
<feature type="chain" id="PRO_5032885198" evidence="9">
    <location>
        <begin position="31"/>
        <end position="1086"/>
    </location>
</feature>
<evidence type="ECO:0000256" key="5">
    <source>
        <dbReference type="ARBA" id="ARBA00022729"/>
    </source>
</evidence>
<evidence type="ECO:0000256" key="1">
    <source>
        <dbReference type="ARBA" id="ARBA00004571"/>
    </source>
</evidence>
<dbReference type="Gene3D" id="2.170.130.10">
    <property type="entry name" value="TonB-dependent receptor, plug domain"/>
    <property type="match status" value="1"/>
</dbReference>
<proteinExistence type="inferred from homology"/>
<reference evidence="11" key="1">
    <citation type="submission" date="2020-08" db="EMBL/GenBank/DDBJ databases">
        <title>Genomic Encyclopedia of Type Strains, Phase IV (KMG-IV): sequencing the most valuable type-strain genomes for metagenomic binning, comparative biology and taxonomic classification.</title>
        <authorList>
            <person name="Goeker M."/>
        </authorList>
    </citation>
    <scope>NUCLEOTIDE SEQUENCE [LARGE SCALE GENOMIC DNA]</scope>
    <source>
        <strain evidence="11">DSM 105720</strain>
    </source>
</reference>
<dbReference type="Proteomes" id="UP000560658">
    <property type="component" value="Unassembled WGS sequence"/>
</dbReference>
<evidence type="ECO:0000256" key="8">
    <source>
        <dbReference type="PROSITE-ProRule" id="PRU01360"/>
    </source>
</evidence>
<gene>
    <name evidence="11" type="ORF">GGR06_002565</name>
</gene>
<dbReference type="InterPro" id="IPR008969">
    <property type="entry name" value="CarboxyPept-like_regulatory"/>
</dbReference>
<feature type="signal peptide" evidence="9">
    <location>
        <begin position="1"/>
        <end position="30"/>
    </location>
</feature>
<dbReference type="AlphaFoldDB" id="A0A840CXE0"/>
<evidence type="ECO:0000259" key="10">
    <source>
        <dbReference type="Pfam" id="PF07715"/>
    </source>
</evidence>
<dbReference type="PANTHER" id="PTHR30069">
    <property type="entry name" value="TONB-DEPENDENT OUTER MEMBRANE RECEPTOR"/>
    <property type="match status" value="1"/>
</dbReference>
<keyword evidence="2 8" id="KW-0813">Transport</keyword>
<accession>A0A840CXE0</accession>
<protein>
    <submittedName>
        <fullName evidence="11">TonB-linked SusC/RagA family outer membrane protein</fullName>
    </submittedName>
</protein>
<dbReference type="InterPro" id="IPR012910">
    <property type="entry name" value="Plug_dom"/>
</dbReference>
<dbReference type="Pfam" id="PF13715">
    <property type="entry name" value="CarbopepD_reg_2"/>
    <property type="match status" value="1"/>
</dbReference>
<keyword evidence="4 8" id="KW-0812">Transmembrane</keyword>
<keyword evidence="5 9" id="KW-0732">Signal</keyword>
<dbReference type="InterPro" id="IPR023997">
    <property type="entry name" value="TonB-dep_OMP_SusC/RagA_CS"/>
</dbReference>
<dbReference type="InterPro" id="IPR039426">
    <property type="entry name" value="TonB-dep_rcpt-like"/>
</dbReference>
<dbReference type="PANTHER" id="PTHR30069:SF29">
    <property type="entry name" value="HEMOGLOBIN AND HEMOGLOBIN-HAPTOGLOBIN-BINDING PROTEIN 1-RELATED"/>
    <property type="match status" value="1"/>
</dbReference>
<evidence type="ECO:0000256" key="7">
    <source>
        <dbReference type="ARBA" id="ARBA00023237"/>
    </source>
</evidence>
<keyword evidence="6 8" id="KW-0472">Membrane</keyword>
<dbReference type="PROSITE" id="PS52016">
    <property type="entry name" value="TONB_DEPENDENT_REC_3"/>
    <property type="match status" value="1"/>
</dbReference>
<dbReference type="Gene3D" id="2.40.170.20">
    <property type="entry name" value="TonB-dependent receptor, beta-barrel domain"/>
    <property type="match status" value="1"/>
</dbReference>
<keyword evidence="12" id="KW-1185">Reference proteome</keyword>
<dbReference type="NCBIfam" id="TIGR04057">
    <property type="entry name" value="SusC_RagA_signa"/>
    <property type="match status" value="1"/>
</dbReference>
<dbReference type="InterPro" id="IPR023996">
    <property type="entry name" value="TonB-dep_OMP_SusC/RagA"/>
</dbReference>
<feature type="domain" description="TonB-dependent receptor plug" evidence="10">
    <location>
        <begin position="137"/>
        <end position="245"/>
    </location>
</feature>
<evidence type="ECO:0000313" key="12">
    <source>
        <dbReference type="Proteomes" id="UP000560658"/>
    </source>
</evidence>
<dbReference type="GO" id="GO:0044718">
    <property type="term" value="P:siderophore transmembrane transport"/>
    <property type="evidence" value="ECO:0007669"/>
    <property type="project" value="TreeGrafter"/>
</dbReference>
<dbReference type="FunFam" id="2.60.40.1120:FF:000003">
    <property type="entry name" value="Outer membrane protein Omp121"/>
    <property type="match status" value="1"/>
</dbReference>
<keyword evidence="3 8" id="KW-1134">Transmembrane beta strand</keyword>
<dbReference type="Gene3D" id="2.60.40.1120">
    <property type="entry name" value="Carboxypeptidase-like, regulatory domain"/>
    <property type="match status" value="1"/>
</dbReference>
<comment type="subcellular location">
    <subcellularLocation>
        <location evidence="1 8">Cell outer membrane</location>
        <topology evidence="1 8">Multi-pass membrane protein</topology>
    </subcellularLocation>
</comment>
<dbReference type="Pfam" id="PF07715">
    <property type="entry name" value="Plug"/>
    <property type="match status" value="1"/>
</dbReference>
<evidence type="ECO:0000256" key="3">
    <source>
        <dbReference type="ARBA" id="ARBA00022452"/>
    </source>
</evidence>
<keyword evidence="7 8" id="KW-0998">Cell outer membrane</keyword>
<evidence type="ECO:0000313" key="11">
    <source>
        <dbReference type="EMBL" id="MBB4044767.1"/>
    </source>
</evidence>
<dbReference type="GO" id="GO:0009279">
    <property type="term" value="C:cell outer membrane"/>
    <property type="evidence" value="ECO:0007669"/>
    <property type="project" value="UniProtKB-SubCell"/>
</dbReference>
<comment type="similarity">
    <text evidence="8">Belongs to the TonB-dependent receptor family.</text>
</comment>
<dbReference type="EMBL" id="JACIER010000010">
    <property type="protein sequence ID" value="MBB4044767.1"/>
    <property type="molecule type" value="Genomic_DNA"/>
</dbReference>
<sequence length="1086" mass="120925">MEIKSKFLCSRGVALAFAMLLGGSPGAALYANGSVEDNWVVAQASRTIKGLVTDANGEPLIGCNVVVVGDNAGVITDINGQFTLHVPAEAKQIKISYIGYVDQIVNIQDRADFKITLKEDNNALEEVVVVGYGTQKKATLTGAIEQVGSQVLESRAITNVGAALQGATPGLVVTRSSSRPGNEGLKFQIRGLTSVNGGSPLIVIDGVPALNDVAFQNLNPDDIESLSVLKDGSASIYGARAANGVILVTTKKGRGKVTVDYNFNMRFTTNGIMAFSPSMQEYASMWLEANKEQKIKNWWNWSTEENLLKMQQGIEGIYHTNAKDWGYDLFIGNANRLEEMFARRYSYQHNLSIAGATEKTDYRISLAYADNQANLATAYDGQKQLNLRLNYGIRLTDWFKLETSASVIKTNTDMPSSGIDTSMYGNEPPFFPAKNPYGQWYANYGKVGDRQPVAATSDGGRDERSNLTTRVDVKAIVDIWRGFSFEGMASLQNEEYRRDRYVIPVQTYDWFGNPADKIVKNTEQSLIYPEDVLNLKDIHNPAYLMQANNRQYQYYSGLLRYKRTFADIHNVEGMFGINAEKWTNKNMTAAREKMEDAGVYDLNLASGAQGNAGGKTQNGYYSYIMRLNYNYAEKYLVELIGRRDGNSKFAKGNKYKNFISGSVGWVFTAEDFLKAITPVVNFGKLRFSYGGSGNDAGLGDFEYVTSISQGSTAFGLAPGKFVSTSLGRNGLVTMDNVWERVTQKNLGVDLHFLDSRLTTSFDYFMKDNTEMLSQVTYPGVLGGAAPKTNSGHLNVKGWEFTIGWRDQIKDFSYYANFNIGDTKSMLKKLEGADSYGGGLNGKVNEYPLNAFFLYRTDGYFKDQAEVDRYYALYGSQGGALTNAGKGTEAELRPGDTKRLDLNGDYKITDIGSENSDLQFMGDANPHFVYGLTVGGSWKGIDFNAMFQGVGKQYIMRNDWMAYPFRTIYTNQNPTFLGQTWTEDSPNAKYPRLTNNTNRSAWNYQMNDFMLQNSRYIRLKTLIVGYTLPQVWTRKLKLEKVRVYFSGNDLWETTSIRDGFDPEMGSASNTSGYPFARTWSFGLNVTL</sequence>
<dbReference type="SUPFAM" id="SSF56935">
    <property type="entry name" value="Porins"/>
    <property type="match status" value="1"/>
</dbReference>
<evidence type="ECO:0000256" key="2">
    <source>
        <dbReference type="ARBA" id="ARBA00022448"/>
    </source>
</evidence>
<evidence type="ECO:0000256" key="4">
    <source>
        <dbReference type="ARBA" id="ARBA00022692"/>
    </source>
</evidence>
<name>A0A840CXE0_9BACE</name>
<dbReference type="RefSeq" id="WP_044163477.1">
    <property type="nucleotide sequence ID" value="NZ_JACIER010000010.1"/>
</dbReference>
<comment type="caution">
    <text evidence="11">The sequence shown here is derived from an EMBL/GenBank/DDBJ whole genome shotgun (WGS) entry which is preliminary data.</text>
</comment>
<evidence type="ECO:0000256" key="9">
    <source>
        <dbReference type="SAM" id="SignalP"/>
    </source>
</evidence>